<protein>
    <submittedName>
        <fullName evidence="2">Uncharacterized protein</fullName>
    </submittedName>
</protein>
<keyword evidence="3" id="KW-1185">Reference proteome</keyword>
<proteinExistence type="predicted"/>
<comment type="caution">
    <text evidence="2">The sequence shown here is derived from an EMBL/GenBank/DDBJ whole genome shotgun (WGS) entry which is preliminary data.</text>
</comment>
<dbReference type="Proteomes" id="UP000541583">
    <property type="component" value="Unassembled WGS sequence"/>
</dbReference>
<feature type="region of interest" description="Disordered" evidence="1">
    <location>
        <begin position="128"/>
        <end position="151"/>
    </location>
</feature>
<evidence type="ECO:0000313" key="3">
    <source>
        <dbReference type="Proteomes" id="UP000541583"/>
    </source>
</evidence>
<gene>
    <name evidence="2" type="ORF">HDF23_001097</name>
</gene>
<accession>A0ABR6PF15</accession>
<organism evidence="2 3">
    <name type="scientific">Mucilaginibacter lappiensis</name>
    <dbReference type="NCBI Taxonomy" id="354630"/>
    <lineage>
        <taxon>Bacteria</taxon>
        <taxon>Pseudomonadati</taxon>
        <taxon>Bacteroidota</taxon>
        <taxon>Sphingobacteriia</taxon>
        <taxon>Sphingobacteriales</taxon>
        <taxon>Sphingobacteriaceae</taxon>
        <taxon>Mucilaginibacter</taxon>
    </lineage>
</organism>
<name>A0ABR6PF15_9SPHI</name>
<sequence>MSRGTAPTYQSGRIFYAGIFAGDELGTLYRQFTKPAFTGKGNGFIPKKNGKSDDQWHRIRDADESFGRIAFKRPLAEILGQPSGISAIRNTITNKVLPELTGGGKILNNNIPEKILIDAGLKPDQYLKLDTPDNNKQRKPWEGGDEHRTRV</sequence>
<evidence type="ECO:0000313" key="2">
    <source>
        <dbReference type="EMBL" id="MBB6108362.1"/>
    </source>
</evidence>
<reference evidence="2 3" key="1">
    <citation type="submission" date="2020-08" db="EMBL/GenBank/DDBJ databases">
        <title>Genomic Encyclopedia of Type Strains, Phase IV (KMG-V): Genome sequencing to study the core and pangenomes of soil and plant-associated prokaryotes.</title>
        <authorList>
            <person name="Whitman W."/>
        </authorList>
    </citation>
    <scope>NUCLEOTIDE SEQUENCE [LARGE SCALE GENOMIC DNA]</scope>
    <source>
        <strain evidence="2 3">ANJLi2</strain>
    </source>
</reference>
<evidence type="ECO:0000256" key="1">
    <source>
        <dbReference type="SAM" id="MobiDB-lite"/>
    </source>
</evidence>
<dbReference type="EMBL" id="JACHCB010000002">
    <property type="protein sequence ID" value="MBB6108362.1"/>
    <property type="molecule type" value="Genomic_DNA"/>
</dbReference>